<name>A0A9R1UBS5_9HYME</name>
<feature type="compositionally biased region" description="Basic and acidic residues" evidence="7">
    <location>
        <begin position="1277"/>
        <end position="1292"/>
    </location>
</feature>
<feature type="coiled-coil region" evidence="6">
    <location>
        <begin position="900"/>
        <end position="945"/>
    </location>
</feature>
<dbReference type="GeneID" id="105273844"/>
<feature type="compositionally biased region" description="Basic and acidic residues" evidence="7">
    <location>
        <begin position="805"/>
        <end position="837"/>
    </location>
</feature>
<evidence type="ECO:0000256" key="3">
    <source>
        <dbReference type="ARBA" id="ARBA00022553"/>
    </source>
</evidence>
<dbReference type="GO" id="GO:0005813">
    <property type="term" value="C:centrosome"/>
    <property type="evidence" value="ECO:0007669"/>
    <property type="project" value="UniProtKB-SubCell"/>
</dbReference>
<accession>A0A9R1UBS5</accession>
<reference evidence="10" key="1">
    <citation type="submission" date="2025-08" db="UniProtKB">
        <authorList>
            <consortium name="RefSeq"/>
        </authorList>
    </citation>
    <scope>IDENTIFICATION</scope>
    <source>
        <strain evidence="10">USDA-PBARC FA_bdor</strain>
        <tissue evidence="10">Whole organism</tissue>
    </source>
</reference>
<dbReference type="GO" id="GO:0005737">
    <property type="term" value="C:cytoplasm"/>
    <property type="evidence" value="ECO:0007669"/>
    <property type="project" value="UniProtKB-ARBA"/>
</dbReference>
<feature type="coiled-coil region" evidence="6">
    <location>
        <begin position="666"/>
        <end position="762"/>
    </location>
</feature>
<feature type="compositionally biased region" description="Polar residues" evidence="7">
    <location>
        <begin position="1219"/>
        <end position="1233"/>
    </location>
</feature>
<feature type="coiled-coil region" evidence="6">
    <location>
        <begin position="2301"/>
        <end position="2396"/>
    </location>
</feature>
<feature type="coiled-coil region" evidence="6">
    <location>
        <begin position="2182"/>
        <end position="2268"/>
    </location>
</feature>
<evidence type="ECO:0000256" key="7">
    <source>
        <dbReference type="SAM" id="MobiDB-lite"/>
    </source>
</evidence>
<feature type="coiled-coil region" evidence="6">
    <location>
        <begin position="2435"/>
        <end position="2469"/>
    </location>
</feature>
<keyword evidence="3" id="KW-0597">Phosphoprotein</keyword>
<protein>
    <submittedName>
        <fullName evidence="10">A-kinase anchor protein 9 isoform X1</fullName>
    </submittedName>
</protein>
<proteinExistence type="predicted"/>
<evidence type="ECO:0000256" key="5">
    <source>
        <dbReference type="ARBA" id="ARBA00023212"/>
    </source>
</evidence>
<keyword evidence="5" id="KW-0206">Cytoskeleton</keyword>
<evidence type="ECO:0000313" key="9">
    <source>
        <dbReference type="Proteomes" id="UP000694866"/>
    </source>
</evidence>
<evidence type="ECO:0000256" key="6">
    <source>
        <dbReference type="SAM" id="Coils"/>
    </source>
</evidence>
<evidence type="ECO:0000259" key="8">
    <source>
        <dbReference type="Pfam" id="PF10495"/>
    </source>
</evidence>
<evidence type="ECO:0000256" key="1">
    <source>
        <dbReference type="ARBA" id="ARBA00004300"/>
    </source>
</evidence>
<keyword evidence="4 6" id="KW-0175">Coiled coil</keyword>
<feature type="coiled-coil region" evidence="6">
    <location>
        <begin position="1108"/>
        <end position="1149"/>
    </location>
</feature>
<dbReference type="PANTHER" id="PTHR44981">
    <property type="entry name" value="PERICENTRIN-LIKE PROTEIN, ISOFORM F"/>
    <property type="match status" value="1"/>
</dbReference>
<feature type="region of interest" description="Disordered" evidence="7">
    <location>
        <begin position="24"/>
        <end position="80"/>
    </location>
</feature>
<dbReference type="InterPro" id="IPR019528">
    <property type="entry name" value="PACT_domain"/>
</dbReference>
<dbReference type="Proteomes" id="UP000694866">
    <property type="component" value="Unplaced"/>
</dbReference>
<feature type="region of interest" description="Disordered" evidence="7">
    <location>
        <begin position="1277"/>
        <end position="1311"/>
    </location>
</feature>
<keyword evidence="9" id="KW-1185">Reference proteome</keyword>
<feature type="region of interest" description="Disordered" evidence="7">
    <location>
        <begin position="1214"/>
        <end position="1235"/>
    </location>
</feature>
<dbReference type="RefSeq" id="XP_011314813.1">
    <property type="nucleotide sequence ID" value="XM_011316511.1"/>
</dbReference>
<dbReference type="GO" id="GO:0007165">
    <property type="term" value="P:signal transduction"/>
    <property type="evidence" value="ECO:0007669"/>
    <property type="project" value="InterPro"/>
</dbReference>
<dbReference type="KEGG" id="fas:105273844"/>
<feature type="coiled-coil region" evidence="6">
    <location>
        <begin position="1524"/>
        <end position="1714"/>
    </location>
</feature>
<feature type="region of interest" description="Disordered" evidence="7">
    <location>
        <begin position="800"/>
        <end position="842"/>
    </location>
</feature>
<feature type="compositionally biased region" description="Basic and acidic residues" evidence="7">
    <location>
        <begin position="24"/>
        <end position="33"/>
    </location>
</feature>
<feature type="compositionally biased region" description="Polar residues" evidence="7">
    <location>
        <begin position="64"/>
        <end position="73"/>
    </location>
</feature>
<feature type="coiled-coil region" evidence="6">
    <location>
        <begin position="156"/>
        <end position="312"/>
    </location>
</feature>
<dbReference type="PANTHER" id="PTHR44981:SF2">
    <property type="entry name" value="PERICENTRIN-LIKE PROTEIN, ISOFORM F"/>
    <property type="match status" value="1"/>
</dbReference>
<dbReference type="InterPro" id="IPR028745">
    <property type="entry name" value="AKAP9/Pericentrin"/>
</dbReference>
<feature type="coiled-coil region" evidence="6">
    <location>
        <begin position="1828"/>
        <end position="1971"/>
    </location>
</feature>
<dbReference type="Pfam" id="PF10495">
    <property type="entry name" value="PACT_coil_coil"/>
    <property type="match status" value="1"/>
</dbReference>
<feature type="domain" description="Pericentrin/AKAP-450 centrosomal targeting" evidence="8">
    <location>
        <begin position="2606"/>
        <end position="2683"/>
    </location>
</feature>
<evidence type="ECO:0000256" key="2">
    <source>
        <dbReference type="ARBA" id="ARBA00022490"/>
    </source>
</evidence>
<evidence type="ECO:0000256" key="4">
    <source>
        <dbReference type="ARBA" id="ARBA00023054"/>
    </source>
</evidence>
<feature type="coiled-coil region" evidence="6">
    <location>
        <begin position="357"/>
        <end position="443"/>
    </location>
</feature>
<sequence length="2755" mass="318275">MDGDERRASKRRSLEAGREILARYKASQERMENQNDPSDVEELLGHNETIDTQNSSMLEDASLRDTTQSSMSVSEGEGEGDIENMAGRVAELKELLQGKEAIIESLSAEIDHIRGEACSPHSSQSQNSTHYRDLVASYQHKLQDFEQAVAQRDNLLTELTSSLEQALASRDALKDQVQFLNSLPILNAPTKDQSDPEKPEDCQILSETIKQLHTKLQALEDEKTEEIKSHKCQITDLHQKIASLEQERSSSLEEREQIKELYDTQISKIKKDMEKILDKFAAETRLNAESHRQELIKLQENHEEECKGLKNNFNQELLALETKHAKELSVFHSQLATCRKTIDVLKAQGSPEGDRDVTILKNQLVNAEHERELLVEQIKLHKIQVEELTTKYLAATSVFDSKESIEKSLEEALTNVAQLTQENENLKLRYDDLTAKYSAAQSLIENNQVHERSMSSRIYELERSLGRISGISNSLFSEFNETTYQTFDDLALQVQLSKQKLEEKEELERKLTSKIKHLEDTVIKTSRELEDVNLQKNNYEKQLKDLKNNYDKMILDNSDNSLSRIKGMERELEELRETIRRKDGALGERDRAIGNLKIEVQQLQEDCKQLMGGLQTAWNQCAEREIRINESLVNESRGDFVDSIRGEETLNCTRPEAIASSLVGGINSAFNRFENLLEECERLTEENHQLKGEAEGLKTSLEEVEKEKEGLVGQIQRLKQQHLEEIDVLKKLFGDNGVEKFKEDLERRHALEMEELRTYFEEKVLHVEKQYSEEVFSQSKKMSDDSSEVEDMTDDLYFGGAGDAGRFREGGREVLEEESKGRSETRARGTNEQHCQTELEPVENSELSELRAAYSVQLEEQIALARCDIVNALQEQIQVLLAVEGDTEDNWPPELLQLRNKFTMNARREMEKLKESHEEEMTRLKEDYSKALESYESQLNVLTQGRQNHQFDAPDDVIIERYESLQKICMILKGLVVDLVKYTVTCEEELNNTFITEIIKQKVISEQISSNETEKDQTVEVPAKKIVKRVHFAPQSREISSIVNSETDCLLDLIAEEEDIGEKLRDELGKCLERLRAESAEIISPSLTPGESTLDALSKQVLWTTKVNEELSAKLSEAEGILEDYQEENQQLKIKIIDLQQKISATEAAKEIISEGYGEQDESGGEVVVQDFSLLLEKARLATVNAAADPAQHLQLIEELCRCTEKILEDSKREREDLQQQQVSLDPLPSQSIHRVRHKIDAADKQLKSTRKFLEEQASEREIERDEAAKQIKSLHEQLKERERDKERDLRISSESPSPTPDSSLGSSKVHLDYKETVEALEQQMREMTSQISDTELKKSETESELKAAVDKIWILRDIIVDLEQQIQGKSDQEELLLSQISHLKEVISSQSHSHQELVDELDQLKSDSHISHLQSELQRHQMSSEHFTVNSAALKQMKSELREMQNHLDKRIKELEGLHTTGSSLSISQPSEDVSIRDQIDATRCPTPEDTTSPPTLPLDLLLKLKEKLLKHSRTEEVAFKKIKDLDMQLSALKIQNEELQEERDILQQTTSDQLFQIEQMRGRLEQYKQSAPFAQRQATSRLELELHELNTRIQTLEQKLSDKDLELRDMRGQLERGNLLLKEKEEELSKFLQREDNEIIGLKEQLDILQHEKQVLESKVSTQERAQQELPQLIDSMLADKNEEIDHLKDQLSKKEKQLEALSSNLEEQRIEPKNSARTLSDILSIHSEAEEMSEAIRDTTNINFHPNLSSFRREGNQEELQKSELVIPPLELGPSPNTTPVHRRSNIDSMMSGLDLKSPAASEDGRSFNSVSKISKLSPPGGKVIQELEEKLKEIYEELKSKSSTLNKREMELNELKKSLDELRAESKDSIENLTRDKDFYKSQYELSQESERKIRRDLDEVESYLKVRAEEIEIYQEKIQMNERILTESKEETVRLKEEISRLEESVGNCEQKLSEKLEELRNLTQIIFEKDITIETVTTRNMEIEEENKQLYEYKTKFEVVRKELLDHQNEMKRLSDGLNSRDLVIQRLEDIARRSSVSPKENRDQEIHHLKDLVKEKDKLIQQMTDDSKSLHRELETVHRKMKEPGNVVELRKKLQIEKNYNGELTKMVTKLSKELEVFKEDRHPEDLEDMVQRELNLSADLDRKIMDAIESESEDFSQRKMELHACNSLTIKPVEQDLEKIMEQYLDIKNKLKTQTKLNTELSHQRNELEIEREMMKGQISEYESRILQLKSDYERECKRNTNLSEELSSKKAAVRNLEVQVKKEKTAHQNSQMEDSNMIEMLRIKLTASINTEQHLRDNNLSLKEKNKQLTSQLTALKCQIESKAGGPPPEIDIPTPEVPDKLSDLEREIEDLKTSLQTMESERNKYKKDLEIAIEETEKLLSNLMIVEGDKDHLEIIQRRLKTTIKTRDEEIEWLQKKIKGLTEAEEKRQQQKSDQDNELKSLRQEIKNVREVMHDWQIDTDQMSQQLRASLAERAQLTQVVAALRKSEEEMGKRFNEAKAKEEKLQGIIDELRGQVRGEREYNAPRGVEGQFVQSISELCGKLERYADEKSILHEKLIAERVERERLEARIRELEILGQRVDESEMSSKFQRLYGKYIRVDSKRKALAFQKRYLLCVIGGYQVSEENTLSVLAKLTNTERCYSVFESRGKVRFKSAVMTVVSVLRMKWLVSRWRQGIRRHAGGFVVEADRSFLGIQRGVEHSPPVREKRANGALNYEHFLERISQVQETFGLAMAGNKREPADLC</sequence>
<evidence type="ECO:0000313" key="10">
    <source>
        <dbReference type="RefSeq" id="XP_011314813.1"/>
    </source>
</evidence>
<organism evidence="9 10">
    <name type="scientific">Fopius arisanus</name>
    <dbReference type="NCBI Taxonomy" id="64838"/>
    <lineage>
        <taxon>Eukaryota</taxon>
        <taxon>Metazoa</taxon>
        <taxon>Ecdysozoa</taxon>
        <taxon>Arthropoda</taxon>
        <taxon>Hexapoda</taxon>
        <taxon>Insecta</taxon>
        <taxon>Pterygota</taxon>
        <taxon>Neoptera</taxon>
        <taxon>Endopterygota</taxon>
        <taxon>Hymenoptera</taxon>
        <taxon>Apocrita</taxon>
        <taxon>Ichneumonoidea</taxon>
        <taxon>Braconidae</taxon>
        <taxon>Opiinae</taxon>
        <taxon>Fopius</taxon>
    </lineage>
</organism>
<comment type="subcellular location">
    <subcellularLocation>
        <location evidence="1">Cytoplasm</location>
        <location evidence="1">Cytoskeleton</location>
        <location evidence="1">Microtubule organizing center</location>
        <location evidence="1">Centrosome</location>
    </subcellularLocation>
</comment>
<gene>
    <name evidence="10" type="primary">LOC105273844</name>
</gene>
<feature type="coiled-coil region" evidence="6">
    <location>
        <begin position="487"/>
        <end position="585"/>
    </location>
</feature>
<dbReference type="GO" id="GO:0060090">
    <property type="term" value="F:molecular adaptor activity"/>
    <property type="evidence" value="ECO:0007669"/>
    <property type="project" value="InterPro"/>
</dbReference>
<feature type="coiled-coil region" evidence="6">
    <location>
        <begin position="2567"/>
        <end position="2594"/>
    </location>
</feature>
<feature type="compositionally biased region" description="Low complexity" evidence="7">
    <location>
        <begin position="1293"/>
        <end position="1304"/>
    </location>
</feature>
<keyword evidence="2" id="KW-0963">Cytoplasm</keyword>
<dbReference type="OrthoDB" id="2020852at2759"/>